<dbReference type="Proteomes" id="UP001208689">
    <property type="component" value="Chromosome"/>
</dbReference>
<evidence type="ECO:0008006" key="4">
    <source>
        <dbReference type="Google" id="ProtNLM"/>
    </source>
</evidence>
<sequence>MSSTNYKEICIWKDESNCEGCEVCQHIFCRYTSKYRLMYAASFIPMLFAGLTIGFSALSLTLKLVSLIGWIVYMFFFLNVWESHMLCNHCVYYANPNEKTLNCPIDKGKMKTGTYNPGPLTISEKIQFFTGFALFAGFPIPFMIIGKLYVVLAIYVALFALWILLIQTKVCNACVNFACPINRVDPKIRAEFMKRNPLIRKAWEEKGYHFD</sequence>
<evidence type="ECO:0000313" key="2">
    <source>
        <dbReference type="EMBL" id="UYP46012.1"/>
    </source>
</evidence>
<protein>
    <recommendedName>
        <fullName evidence="4">4Fe-4S ferredoxin-type domain-containing protein</fullName>
    </recommendedName>
</protein>
<feature type="transmembrane region" description="Helical" evidence="1">
    <location>
        <begin position="148"/>
        <end position="166"/>
    </location>
</feature>
<keyword evidence="1" id="KW-0472">Membrane</keyword>
<organism evidence="2 3">
    <name type="scientific">Candidatus Lokiarchaeum ossiferum</name>
    <dbReference type="NCBI Taxonomy" id="2951803"/>
    <lineage>
        <taxon>Archaea</taxon>
        <taxon>Promethearchaeati</taxon>
        <taxon>Promethearchaeota</taxon>
        <taxon>Promethearchaeia</taxon>
        <taxon>Promethearchaeales</taxon>
        <taxon>Promethearchaeaceae</taxon>
        <taxon>Candidatus Lokiarchaeum</taxon>
    </lineage>
</organism>
<evidence type="ECO:0000313" key="3">
    <source>
        <dbReference type="Proteomes" id="UP001208689"/>
    </source>
</evidence>
<name>A0ABY6HUJ0_9ARCH</name>
<evidence type="ECO:0000256" key="1">
    <source>
        <dbReference type="SAM" id="Phobius"/>
    </source>
</evidence>
<keyword evidence="3" id="KW-1185">Reference proteome</keyword>
<keyword evidence="1" id="KW-1133">Transmembrane helix</keyword>
<dbReference type="EMBL" id="CP104013">
    <property type="protein sequence ID" value="UYP46012.1"/>
    <property type="molecule type" value="Genomic_DNA"/>
</dbReference>
<keyword evidence="1" id="KW-0812">Transmembrane</keyword>
<proteinExistence type="predicted"/>
<reference evidence="2" key="1">
    <citation type="submission" date="2022-09" db="EMBL/GenBank/DDBJ databases">
        <title>Actin cytoskeleton and complex cell architecture in an #Asgard archaeon.</title>
        <authorList>
            <person name="Ponce Toledo R.I."/>
            <person name="Schleper C."/>
            <person name="Rodrigues Oliveira T."/>
            <person name="Wollweber F."/>
            <person name="Xu J."/>
            <person name="Rittmann S."/>
            <person name="Klingl A."/>
            <person name="Pilhofer M."/>
        </authorList>
    </citation>
    <scope>NUCLEOTIDE SEQUENCE</scope>
    <source>
        <strain evidence="2">B-35</strain>
    </source>
</reference>
<gene>
    <name evidence="2" type="ORF">NEF87_002297</name>
</gene>
<feature type="transmembrane region" description="Helical" evidence="1">
    <location>
        <begin position="64"/>
        <end position="81"/>
    </location>
</feature>
<accession>A0ABY6HUJ0</accession>
<feature type="transmembrane region" description="Helical" evidence="1">
    <location>
        <begin position="37"/>
        <end position="58"/>
    </location>
</feature>